<keyword evidence="4" id="KW-1185">Reference proteome</keyword>
<reference evidence="3 4" key="1">
    <citation type="submission" date="2019-12" db="EMBL/GenBank/DDBJ databases">
        <authorList>
            <person name="Alioto T."/>
            <person name="Alioto T."/>
            <person name="Gomez Garrido J."/>
        </authorList>
    </citation>
    <scope>NUCLEOTIDE SEQUENCE [LARGE SCALE GENOMIC DNA]</scope>
</reference>
<gene>
    <name evidence="3" type="ORF">OLEA9_A031216</name>
</gene>
<name>A0A8S0TAD1_OLEEU</name>
<dbReference type="PANTHER" id="PTHR10182:SF21">
    <property type="entry name" value="CALCIUM-BINDING PROTEIN"/>
    <property type="match status" value="1"/>
</dbReference>
<accession>A0A8S0TAD1</accession>
<protein>
    <submittedName>
        <fullName evidence="3">MO25 At5g47540 isoform X2</fullName>
    </submittedName>
</protein>
<proteinExistence type="inferred from homology"/>
<sequence>MAVVVKKDGAKQMILGSSSNFKNLVKKVIRSSSMKNLFKPKKPRIPVDVVRETRALLLGLDAGGDTGGPKHDETLTKLDVLIGEMKSILYGVGESEPVPEACLQLTKEFFKDDTLLVLIFSLPKLNLEARKDATQVVANLQRQRVDSRLIASDYLEANLDLLDKLIMGCDDPDIVLHYGVILREFIRHQIVARYILNSEHMKKFFNYMQHTNFDVSSVAASTFKELMTRHKSTVAEYLMKNYVWFFAEFNSKLLESTNYITRRNSVKLLGDILLDRSNSSVMIRYVSSLENMRVLMNLLRESHKNIQIAAFHVFKLFVANQNKPVEIVNILVANKSKLLRFFDGFCLEKEDETFEADKALVVKEIEELQPTPPSTRSGELSTKPRAE</sequence>
<dbReference type="Gene3D" id="1.25.10.10">
    <property type="entry name" value="Leucine-rich Repeat Variant"/>
    <property type="match status" value="1"/>
</dbReference>
<dbReference type="Pfam" id="PF08569">
    <property type="entry name" value="Mo25"/>
    <property type="match status" value="1"/>
</dbReference>
<evidence type="ECO:0000256" key="2">
    <source>
        <dbReference type="SAM" id="MobiDB-lite"/>
    </source>
</evidence>
<organism evidence="3 4">
    <name type="scientific">Olea europaea subsp. europaea</name>
    <dbReference type="NCBI Taxonomy" id="158383"/>
    <lineage>
        <taxon>Eukaryota</taxon>
        <taxon>Viridiplantae</taxon>
        <taxon>Streptophyta</taxon>
        <taxon>Embryophyta</taxon>
        <taxon>Tracheophyta</taxon>
        <taxon>Spermatophyta</taxon>
        <taxon>Magnoliopsida</taxon>
        <taxon>eudicotyledons</taxon>
        <taxon>Gunneridae</taxon>
        <taxon>Pentapetalae</taxon>
        <taxon>asterids</taxon>
        <taxon>lamiids</taxon>
        <taxon>Lamiales</taxon>
        <taxon>Oleaceae</taxon>
        <taxon>Oleeae</taxon>
        <taxon>Olea</taxon>
    </lineage>
</organism>
<dbReference type="PANTHER" id="PTHR10182">
    <property type="entry name" value="CALCIUM-BINDING PROTEIN 39-RELATED"/>
    <property type="match status" value="1"/>
</dbReference>
<dbReference type="SUPFAM" id="SSF48371">
    <property type="entry name" value="ARM repeat"/>
    <property type="match status" value="1"/>
</dbReference>
<dbReference type="EMBL" id="CACTIH010005763">
    <property type="protein sequence ID" value="CAA3001529.1"/>
    <property type="molecule type" value="Genomic_DNA"/>
</dbReference>
<dbReference type="InterPro" id="IPR016024">
    <property type="entry name" value="ARM-type_fold"/>
</dbReference>
<dbReference type="GO" id="GO:0043539">
    <property type="term" value="F:protein serine/threonine kinase activator activity"/>
    <property type="evidence" value="ECO:0007669"/>
    <property type="project" value="TreeGrafter"/>
</dbReference>
<comment type="caution">
    <text evidence="3">The sequence shown here is derived from an EMBL/GenBank/DDBJ whole genome shotgun (WGS) entry which is preliminary data.</text>
</comment>
<dbReference type="Proteomes" id="UP000594638">
    <property type="component" value="Unassembled WGS sequence"/>
</dbReference>
<dbReference type="GO" id="GO:0035556">
    <property type="term" value="P:intracellular signal transduction"/>
    <property type="evidence" value="ECO:0007669"/>
    <property type="project" value="TreeGrafter"/>
</dbReference>
<dbReference type="OrthoDB" id="609103at2759"/>
<evidence type="ECO:0000256" key="1">
    <source>
        <dbReference type="ARBA" id="ARBA00011012"/>
    </source>
</evidence>
<comment type="similarity">
    <text evidence="1">Belongs to the Mo25 family.</text>
</comment>
<dbReference type="AlphaFoldDB" id="A0A8S0TAD1"/>
<evidence type="ECO:0000313" key="3">
    <source>
        <dbReference type="EMBL" id="CAA3001529.1"/>
    </source>
</evidence>
<feature type="region of interest" description="Disordered" evidence="2">
    <location>
        <begin position="365"/>
        <end position="387"/>
    </location>
</feature>
<dbReference type="InterPro" id="IPR013878">
    <property type="entry name" value="Mo25"/>
</dbReference>
<dbReference type="InterPro" id="IPR011989">
    <property type="entry name" value="ARM-like"/>
</dbReference>
<evidence type="ECO:0000313" key="4">
    <source>
        <dbReference type="Proteomes" id="UP000594638"/>
    </source>
</evidence>
<dbReference type="Gramene" id="OE9A031216T1">
    <property type="protein sequence ID" value="OE9A031216C1"/>
    <property type="gene ID" value="OE9A031216"/>
</dbReference>